<evidence type="ECO:0000313" key="1">
    <source>
        <dbReference type="EMBL" id="OIJ84534.1"/>
    </source>
</evidence>
<organism evidence="1 2">
    <name type="scientific">Streptomyces colonosanans</name>
    <dbReference type="NCBI Taxonomy" id="1428652"/>
    <lineage>
        <taxon>Bacteria</taxon>
        <taxon>Bacillati</taxon>
        <taxon>Actinomycetota</taxon>
        <taxon>Actinomycetes</taxon>
        <taxon>Kitasatosporales</taxon>
        <taxon>Streptomycetaceae</taxon>
        <taxon>Streptomyces</taxon>
    </lineage>
</organism>
<name>A0A1S2NUL1_9ACTN</name>
<dbReference type="Proteomes" id="UP000179935">
    <property type="component" value="Unassembled WGS sequence"/>
</dbReference>
<keyword evidence="2" id="KW-1185">Reference proteome</keyword>
<evidence type="ECO:0000313" key="2">
    <source>
        <dbReference type="Proteomes" id="UP000179935"/>
    </source>
</evidence>
<dbReference type="RefSeq" id="WP_071369779.1">
    <property type="nucleotide sequence ID" value="NZ_MLYP01000159.1"/>
</dbReference>
<accession>A0A1S2NUL1</accession>
<dbReference type="EMBL" id="MLYP01000159">
    <property type="protein sequence ID" value="OIJ84534.1"/>
    <property type="molecule type" value="Genomic_DNA"/>
</dbReference>
<reference evidence="1 2" key="1">
    <citation type="submission" date="2016-10" db="EMBL/GenBank/DDBJ databases">
        <title>Genome sequence of Streptomyces sp. MUSC 93.</title>
        <authorList>
            <person name="Lee L.-H."/>
            <person name="Ser H.-L."/>
            <person name="Law J.W.-F."/>
        </authorList>
    </citation>
    <scope>NUCLEOTIDE SEQUENCE [LARGE SCALE GENOMIC DNA]</scope>
    <source>
        <strain evidence="1 2">MUSC 93</strain>
    </source>
</reference>
<proteinExistence type="predicted"/>
<sequence>MELAQLPVCHAEICERVRLPEPVPQLTVEGASLGLGADRVLVVRGQVPDDSELVESVRLAALVVDRFLGRHGVVQGLDGLRVGSHEAAYNTEFGESIAPGPLVAGMADGLGGGPMEPDGLVPWASLTQRKGSPQCNATHAQRARPGRIPGHAAPYGQTLPLPVQQPRLLRWLRTRGLRRIPMNWGRQHRDVEASMEYADDHDGVEAANSEPYDAVADPRTGTVRLCARLCDTCIFRPGNLMDLQPGRVADMVSQARQAEGHVVCHATRGRAIVKTCGSVEVDQTA</sequence>
<protein>
    <submittedName>
        <fullName evidence="1">Uncharacterized protein</fullName>
    </submittedName>
</protein>
<comment type="caution">
    <text evidence="1">The sequence shown here is derived from an EMBL/GenBank/DDBJ whole genome shotgun (WGS) entry which is preliminary data.</text>
</comment>
<gene>
    <name evidence="1" type="ORF">BIV24_30985</name>
</gene>
<dbReference type="AlphaFoldDB" id="A0A1S2NUL1"/>